<dbReference type="Gene3D" id="3.40.50.2300">
    <property type="match status" value="2"/>
</dbReference>
<dbReference type="GO" id="GO:0003700">
    <property type="term" value="F:DNA-binding transcription factor activity"/>
    <property type="evidence" value="ECO:0007669"/>
    <property type="project" value="TreeGrafter"/>
</dbReference>
<protein>
    <submittedName>
        <fullName evidence="5">LacI family transcriptional regulator</fullName>
    </submittedName>
</protein>
<dbReference type="GO" id="GO:0000976">
    <property type="term" value="F:transcription cis-regulatory region binding"/>
    <property type="evidence" value="ECO:0007669"/>
    <property type="project" value="TreeGrafter"/>
</dbReference>
<dbReference type="InterPro" id="IPR000843">
    <property type="entry name" value="HTH_LacI"/>
</dbReference>
<dbReference type="Pfam" id="PF13377">
    <property type="entry name" value="Peripla_BP_3"/>
    <property type="match status" value="1"/>
</dbReference>
<dbReference type="AlphaFoldDB" id="A0A1G6KPY8"/>
<accession>A0A1G6KPY8</accession>
<evidence type="ECO:0000256" key="1">
    <source>
        <dbReference type="ARBA" id="ARBA00023015"/>
    </source>
</evidence>
<keyword evidence="2" id="KW-0238">DNA-binding</keyword>
<dbReference type="Pfam" id="PF00356">
    <property type="entry name" value="LacI"/>
    <property type="match status" value="1"/>
</dbReference>
<dbReference type="SUPFAM" id="SSF53822">
    <property type="entry name" value="Periplasmic binding protein-like I"/>
    <property type="match status" value="1"/>
</dbReference>
<sequence>MFEYDFFSKKFTNGDYSVIIKTEEVRILATIKDIANEVGYSVSTVSRVLNHDESLSVTDETKDKIFAVAERLNYRKKEVHIRIKQIAFLYWVTDTEELEDVYFKTMRKALEQCAKERNIELTLYKKEEGIEAVPDTIQGFLAVGAFTKAEHKKLQTLSGNGVFIDSAPDPDHYDAVRPDLEWITRKQIDHLLNQGHRQIGFVGGTYQNPDTMGDEMDLREKTFRFYMEQKGLLDDRSVFCGRGFSVENGYGLMKKAIDELTVLPSAFVAAADPIAVGMLQALNEDGISIPGQVSVIGINNISVAKYVSPPLTTFHIDLGEVCKAAIDLLLERIIGKRTLSKTVLITGEIVERKSTVAKTTD</sequence>
<evidence type="ECO:0000313" key="6">
    <source>
        <dbReference type="Proteomes" id="UP000198666"/>
    </source>
</evidence>
<dbReference type="STRING" id="361279.SAMN05421663_10290"/>
<dbReference type="InterPro" id="IPR046335">
    <property type="entry name" value="LacI/GalR-like_sensor"/>
</dbReference>
<evidence type="ECO:0000259" key="4">
    <source>
        <dbReference type="PROSITE" id="PS50932"/>
    </source>
</evidence>
<dbReference type="CDD" id="cd01392">
    <property type="entry name" value="HTH_LacI"/>
    <property type="match status" value="1"/>
</dbReference>
<dbReference type="PROSITE" id="PS50932">
    <property type="entry name" value="HTH_LACI_2"/>
    <property type="match status" value="1"/>
</dbReference>
<organism evidence="5 6">
    <name type="scientific">Terribacillus halophilus</name>
    <dbReference type="NCBI Taxonomy" id="361279"/>
    <lineage>
        <taxon>Bacteria</taxon>
        <taxon>Bacillati</taxon>
        <taxon>Bacillota</taxon>
        <taxon>Bacilli</taxon>
        <taxon>Bacillales</taxon>
        <taxon>Bacillaceae</taxon>
        <taxon>Terribacillus</taxon>
    </lineage>
</organism>
<keyword evidence="1" id="KW-0805">Transcription regulation</keyword>
<dbReference type="SUPFAM" id="SSF47413">
    <property type="entry name" value="lambda repressor-like DNA-binding domains"/>
    <property type="match status" value="1"/>
</dbReference>
<proteinExistence type="predicted"/>
<dbReference type="EMBL" id="FMZB01000002">
    <property type="protein sequence ID" value="SDC32888.1"/>
    <property type="molecule type" value="Genomic_DNA"/>
</dbReference>
<dbReference type="InterPro" id="IPR010982">
    <property type="entry name" value="Lambda_DNA-bd_dom_sf"/>
</dbReference>
<evidence type="ECO:0000256" key="3">
    <source>
        <dbReference type="ARBA" id="ARBA00023163"/>
    </source>
</evidence>
<keyword evidence="3" id="KW-0804">Transcription</keyword>
<feature type="domain" description="HTH lacI-type" evidence="4">
    <location>
        <begin position="29"/>
        <end position="85"/>
    </location>
</feature>
<evidence type="ECO:0000256" key="2">
    <source>
        <dbReference type="ARBA" id="ARBA00023125"/>
    </source>
</evidence>
<dbReference type="InterPro" id="IPR028082">
    <property type="entry name" value="Peripla_BP_I"/>
</dbReference>
<dbReference type="PANTHER" id="PTHR30146:SF149">
    <property type="entry name" value="HTH-TYPE TRANSCRIPTIONAL REGULATOR EBGR"/>
    <property type="match status" value="1"/>
</dbReference>
<dbReference type="Proteomes" id="UP000198666">
    <property type="component" value="Unassembled WGS sequence"/>
</dbReference>
<dbReference type="SMART" id="SM00354">
    <property type="entry name" value="HTH_LACI"/>
    <property type="match status" value="1"/>
</dbReference>
<keyword evidence="6" id="KW-1185">Reference proteome</keyword>
<evidence type="ECO:0000313" key="5">
    <source>
        <dbReference type="EMBL" id="SDC32888.1"/>
    </source>
</evidence>
<dbReference type="PANTHER" id="PTHR30146">
    <property type="entry name" value="LACI-RELATED TRANSCRIPTIONAL REPRESSOR"/>
    <property type="match status" value="1"/>
</dbReference>
<name>A0A1G6KPY8_9BACI</name>
<reference evidence="6" key="1">
    <citation type="submission" date="2016-10" db="EMBL/GenBank/DDBJ databases">
        <authorList>
            <person name="Varghese N."/>
            <person name="Submissions S."/>
        </authorList>
    </citation>
    <scope>NUCLEOTIDE SEQUENCE [LARGE SCALE GENOMIC DNA]</scope>
    <source>
        <strain evidence="6">DSM 21620</strain>
    </source>
</reference>
<dbReference type="CDD" id="cd01544">
    <property type="entry name" value="PBP1_GalR"/>
    <property type="match status" value="1"/>
</dbReference>
<gene>
    <name evidence="5" type="ORF">SAMN05421663_10290</name>
</gene>
<dbReference type="Gene3D" id="1.10.260.40">
    <property type="entry name" value="lambda repressor-like DNA-binding domains"/>
    <property type="match status" value="1"/>
</dbReference>